<evidence type="ECO:0000313" key="2">
    <source>
        <dbReference type="Proteomes" id="UP000681340"/>
    </source>
</evidence>
<keyword evidence="2" id="KW-1185">Reference proteome</keyword>
<organism evidence="1 2">
    <name type="scientific">Actinoplanes auranticolor</name>
    <dbReference type="NCBI Taxonomy" id="47988"/>
    <lineage>
        <taxon>Bacteria</taxon>
        <taxon>Bacillati</taxon>
        <taxon>Actinomycetota</taxon>
        <taxon>Actinomycetes</taxon>
        <taxon>Micromonosporales</taxon>
        <taxon>Micromonosporaceae</taxon>
        <taxon>Actinoplanes</taxon>
    </lineage>
</organism>
<protein>
    <submittedName>
        <fullName evidence="1">Uncharacterized protein</fullName>
    </submittedName>
</protein>
<dbReference type="RefSeq" id="WP_212992565.1">
    <property type="nucleotide sequence ID" value="NZ_BAABEA010000001.1"/>
</dbReference>
<name>A0A919VT69_9ACTN</name>
<dbReference type="Proteomes" id="UP000681340">
    <property type="component" value="Unassembled WGS sequence"/>
</dbReference>
<sequence length="404" mass="43863">MITTVELPEPGLLWTRWATLAAALTALGYDDVWSVDETGAHHDDGGGNWSHLALVEGGRAVLYGCDHEYSATTHADPPLDLLAGAPDWLPWDDLLPRAAEDQLGYVLWHEDGRWRRVEYPGGEQDGLAATAGAVLDADATVAELVSFVFEWGQHDVDTADERADVRAAAVRLLTAGTRRELDGTALAVLLGRLTEPALDAAAGWAVAVRGGLAPGTSVPRTAAGRRPARRRVRKLSDHEHDRLIWAAMHTEPERARPEPVPTGELGALVTWMRGRAPGGDGHCTVRVYADGSSLAAEPGEHAPADRPGEGSFGAFGELSELVRRLREAEAAGAAGRWFFLYVETTAHALTVERRYDSWPDWWPDDGISGPWRSNLRAEVQAREPAWQPSWTALLDPGVAYRPAE</sequence>
<reference evidence="1" key="1">
    <citation type="submission" date="2021-03" db="EMBL/GenBank/DDBJ databases">
        <title>Whole genome shotgun sequence of Actinoplanes auranticolor NBRC 12245.</title>
        <authorList>
            <person name="Komaki H."/>
            <person name="Tamura T."/>
        </authorList>
    </citation>
    <scope>NUCLEOTIDE SEQUENCE</scope>
    <source>
        <strain evidence="1">NBRC 12245</strain>
    </source>
</reference>
<accession>A0A919VT69</accession>
<comment type="caution">
    <text evidence="1">The sequence shown here is derived from an EMBL/GenBank/DDBJ whole genome shotgun (WGS) entry which is preliminary data.</text>
</comment>
<evidence type="ECO:0000313" key="1">
    <source>
        <dbReference type="EMBL" id="GIM75641.1"/>
    </source>
</evidence>
<gene>
    <name evidence="1" type="ORF">Aau02nite_66890</name>
</gene>
<dbReference type="AlphaFoldDB" id="A0A919VT69"/>
<proteinExistence type="predicted"/>
<dbReference type="EMBL" id="BOQL01000058">
    <property type="protein sequence ID" value="GIM75641.1"/>
    <property type="molecule type" value="Genomic_DNA"/>
</dbReference>